<protein>
    <recommendedName>
        <fullName evidence="4">CHRD domain-containing protein</fullName>
    </recommendedName>
</protein>
<dbReference type="AlphaFoldDB" id="A0A7W3PBY1"/>
<dbReference type="RefSeq" id="WP_182541928.1">
    <property type="nucleotide sequence ID" value="NZ_JACGXA010000003.1"/>
</dbReference>
<sequence>MRTRLVLPSLVALLSAGLVASPSLDAQAADGANQAARTPTAFAMKTSGFGTRVQGGQVPASSDTTGYDVISCTNEAGRDHRNYEASVTLPGAGLAEGVKTHAWTATGQDGARVSSSTVHDVARVTLAQTGAGKLVLTAIHSKSSAVHDATGFHTITSTAIGGVSLVSPGLPAQSFPVPTPGQPLTIPGVATVAVGTSHESATDHAAHATANAADVHLLVSDTRVRIAHSAAHLYDGVIHGIFKGNANATRATGVADNVRSGPTPLQYVPCQGTGGDARSKSIASLDLGGNIAVQGLSTKVMGKQTADKTTGFASGRVASFNLGDGQLVITGIVGRVNVDRLAGGRLIRTLAGTTVGSITSNGDPQSFPDTGVLTIPGVAKIERSLSEMKPNGLSVTAVRITLLDGSGAVINLGQAQLKIKPSGR</sequence>
<keyword evidence="3" id="KW-1185">Reference proteome</keyword>
<organism evidence="2 3">
    <name type="scientific">Nocardioides ginsengisegetis</name>
    <dbReference type="NCBI Taxonomy" id="661491"/>
    <lineage>
        <taxon>Bacteria</taxon>
        <taxon>Bacillati</taxon>
        <taxon>Actinomycetota</taxon>
        <taxon>Actinomycetes</taxon>
        <taxon>Propionibacteriales</taxon>
        <taxon>Nocardioidaceae</taxon>
        <taxon>Nocardioides</taxon>
    </lineage>
</organism>
<evidence type="ECO:0000256" key="1">
    <source>
        <dbReference type="SAM" id="SignalP"/>
    </source>
</evidence>
<dbReference type="EMBL" id="JACGXA010000003">
    <property type="protein sequence ID" value="MBA8805919.1"/>
    <property type="molecule type" value="Genomic_DNA"/>
</dbReference>
<evidence type="ECO:0000313" key="2">
    <source>
        <dbReference type="EMBL" id="MBA8805919.1"/>
    </source>
</evidence>
<reference evidence="2 3" key="1">
    <citation type="submission" date="2020-07" db="EMBL/GenBank/DDBJ databases">
        <title>Sequencing the genomes of 1000 actinobacteria strains.</title>
        <authorList>
            <person name="Klenk H.-P."/>
        </authorList>
    </citation>
    <scope>NUCLEOTIDE SEQUENCE [LARGE SCALE GENOMIC DNA]</scope>
    <source>
        <strain evidence="2 3">DSM 21349</strain>
    </source>
</reference>
<evidence type="ECO:0008006" key="4">
    <source>
        <dbReference type="Google" id="ProtNLM"/>
    </source>
</evidence>
<proteinExistence type="predicted"/>
<keyword evidence="1" id="KW-0732">Signal</keyword>
<name>A0A7W3PBY1_9ACTN</name>
<dbReference type="Proteomes" id="UP000580910">
    <property type="component" value="Unassembled WGS sequence"/>
</dbReference>
<comment type="caution">
    <text evidence="2">The sequence shown here is derived from an EMBL/GenBank/DDBJ whole genome shotgun (WGS) entry which is preliminary data.</text>
</comment>
<feature type="chain" id="PRO_5031139356" description="CHRD domain-containing protein" evidence="1">
    <location>
        <begin position="29"/>
        <end position="424"/>
    </location>
</feature>
<accession>A0A7W3PBY1</accession>
<feature type="signal peptide" evidence="1">
    <location>
        <begin position="1"/>
        <end position="28"/>
    </location>
</feature>
<gene>
    <name evidence="2" type="ORF">FB382_004264</name>
</gene>
<dbReference type="NCBIfam" id="NF040603">
    <property type="entry name" value="choice_anch_P"/>
    <property type="match status" value="2"/>
</dbReference>
<evidence type="ECO:0000313" key="3">
    <source>
        <dbReference type="Proteomes" id="UP000580910"/>
    </source>
</evidence>